<dbReference type="NCBIfam" id="TIGR01568">
    <property type="entry name" value="A_thal_3678"/>
    <property type="match status" value="1"/>
</dbReference>
<organism evidence="9">
    <name type="scientific">Brassica oleracea</name>
    <name type="common">Wild cabbage</name>
    <dbReference type="NCBI Taxonomy" id="3712"/>
    <lineage>
        <taxon>Eukaryota</taxon>
        <taxon>Viridiplantae</taxon>
        <taxon>Streptophyta</taxon>
        <taxon>Embryophyta</taxon>
        <taxon>Tracheophyta</taxon>
        <taxon>Spermatophyta</taxon>
        <taxon>Magnoliopsida</taxon>
        <taxon>eudicotyledons</taxon>
        <taxon>Gunneridae</taxon>
        <taxon>Pentapetalae</taxon>
        <taxon>rosids</taxon>
        <taxon>malvids</taxon>
        <taxon>Brassicales</taxon>
        <taxon>Brassicaceae</taxon>
        <taxon>Brassiceae</taxon>
        <taxon>Brassica</taxon>
    </lineage>
</organism>
<evidence type="ECO:0000256" key="4">
    <source>
        <dbReference type="ARBA" id="ARBA00023163"/>
    </source>
</evidence>
<accession>A0A3P6F833</accession>
<name>A0A3P6F833_BRAOL</name>
<evidence type="ECO:0000256" key="3">
    <source>
        <dbReference type="ARBA" id="ARBA00023015"/>
    </source>
</evidence>
<evidence type="ECO:0000256" key="1">
    <source>
        <dbReference type="ARBA" id="ARBA00004123"/>
    </source>
</evidence>
<reference evidence="9" key="1">
    <citation type="submission" date="2018-11" db="EMBL/GenBank/DDBJ databases">
        <authorList>
            <consortium name="Genoscope - CEA"/>
            <person name="William W."/>
        </authorList>
    </citation>
    <scope>NUCLEOTIDE SEQUENCE</scope>
</reference>
<feature type="region of interest" description="Disordered" evidence="7">
    <location>
        <begin position="92"/>
        <end position="111"/>
    </location>
</feature>
<feature type="domain" description="OVATE" evidence="8">
    <location>
        <begin position="177"/>
        <end position="242"/>
    </location>
</feature>
<keyword evidence="4 6" id="KW-0804">Transcription</keyword>
<dbReference type="InterPro" id="IPR006458">
    <property type="entry name" value="Ovate_C"/>
</dbReference>
<proteinExistence type="predicted"/>
<dbReference type="GO" id="GO:0005634">
    <property type="term" value="C:nucleus"/>
    <property type="evidence" value="ECO:0007669"/>
    <property type="project" value="UniProtKB-SubCell"/>
</dbReference>
<feature type="compositionally biased region" description="Low complexity" evidence="7">
    <location>
        <begin position="92"/>
        <end position="107"/>
    </location>
</feature>
<evidence type="ECO:0000256" key="5">
    <source>
        <dbReference type="ARBA" id="ARBA00023242"/>
    </source>
</evidence>
<protein>
    <recommendedName>
        <fullName evidence="6">Transcription repressor</fullName>
    </recommendedName>
    <alternativeName>
        <fullName evidence="6">Ovate family protein</fullName>
    </alternativeName>
</protein>
<evidence type="ECO:0000313" key="9">
    <source>
        <dbReference type="EMBL" id="VDD41605.1"/>
    </source>
</evidence>
<dbReference type="Pfam" id="PF04844">
    <property type="entry name" value="Ovate"/>
    <property type="match status" value="1"/>
</dbReference>
<evidence type="ECO:0000256" key="7">
    <source>
        <dbReference type="SAM" id="MobiDB-lite"/>
    </source>
</evidence>
<comment type="subcellular location">
    <subcellularLocation>
        <location evidence="1 6">Nucleus</location>
    </subcellularLocation>
</comment>
<dbReference type="GO" id="GO:0045892">
    <property type="term" value="P:negative regulation of DNA-templated transcription"/>
    <property type="evidence" value="ECO:0007669"/>
    <property type="project" value="UniProtKB-UniRule"/>
</dbReference>
<sequence length="251" mass="27787">LLNTFYQSLCKKRNTMPRTMWKDFHLCFPTNFIKPSSDAAASSQEPNRPSILLINNFNQLYDDSTATGHRISKPIIEVIPPSSITTATTFTASTSTSTTGNSSSSSSLYESDNYGFAPEDSPTLDLTAVLASRRFFFSSPGRSNSITDSPDLRPRFEYKTSTTTTAATTLLTGGAAVKQCVQSPDPYNDFRRSMQEMLDAVTDAGDARRYEFLHELLLSYLSLNAEDTHKFIIRAFADVLVSLLSDGHRTN</sequence>
<keyword evidence="3 6" id="KW-0805">Transcription regulation</keyword>
<dbReference type="AlphaFoldDB" id="A0A3P6F833"/>
<feature type="non-terminal residue" evidence="9">
    <location>
        <position position="1"/>
    </location>
</feature>
<dbReference type="EMBL" id="LR031877">
    <property type="protein sequence ID" value="VDD41605.1"/>
    <property type="molecule type" value="Genomic_DNA"/>
</dbReference>
<evidence type="ECO:0000259" key="8">
    <source>
        <dbReference type="PROSITE" id="PS51754"/>
    </source>
</evidence>
<dbReference type="InterPro" id="IPR038933">
    <property type="entry name" value="Ovate"/>
</dbReference>
<comment type="function">
    <text evidence="6">Transcriptional repressor that regulates multiple aspects of plant growth and development.</text>
</comment>
<keyword evidence="5 6" id="KW-0539">Nucleus</keyword>
<evidence type="ECO:0000256" key="2">
    <source>
        <dbReference type="ARBA" id="ARBA00022491"/>
    </source>
</evidence>
<dbReference type="PROSITE" id="PS51754">
    <property type="entry name" value="OVATE"/>
    <property type="match status" value="1"/>
</dbReference>
<evidence type="ECO:0000256" key="6">
    <source>
        <dbReference type="RuleBase" id="RU367028"/>
    </source>
</evidence>
<gene>
    <name evidence="9" type="ORF">BOLC5T29152H</name>
</gene>
<keyword evidence="2 6" id="KW-0678">Repressor</keyword>
<dbReference type="PANTHER" id="PTHR33057:SF175">
    <property type="entry name" value="TRANSCRIPTION REPRESSOR OFP12"/>
    <property type="match status" value="1"/>
</dbReference>
<dbReference type="PANTHER" id="PTHR33057">
    <property type="entry name" value="TRANSCRIPTION REPRESSOR OFP7-RELATED"/>
    <property type="match status" value="1"/>
</dbReference>